<protein>
    <submittedName>
        <fullName evidence="2">Uncharacterized protein</fullName>
    </submittedName>
</protein>
<evidence type="ECO:0000313" key="2">
    <source>
        <dbReference type="EMBL" id="SEH00246.1"/>
    </source>
</evidence>
<evidence type="ECO:0000313" key="3">
    <source>
        <dbReference type="Proteomes" id="UP000236732"/>
    </source>
</evidence>
<dbReference type="AlphaFoldDB" id="A0A1H6ETB7"/>
<sequence>MPGTSAWRRRLLGALLLVLTLWSLTATEVGHGSTNLQQTDVTRVAEGCSEQLSHPGLLPDESPAWVAAGRWTGVPPGTLSARTVVTSEAVGPCAPPPFDDGAAGALAAGRSPSSLQVFRH</sequence>
<reference evidence="2 3" key="1">
    <citation type="submission" date="2016-10" db="EMBL/GenBank/DDBJ databases">
        <authorList>
            <person name="de Groot N.N."/>
        </authorList>
    </citation>
    <scope>NUCLEOTIDE SEQUENCE [LARGE SCALE GENOMIC DNA]</scope>
    <source>
        <strain evidence="2 3">CGMCC 4.7037</strain>
    </source>
</reference>
<feature type="compositionally biased region" description="Polar residues" evidence="1">
    <location>
        <begin position="111"/>
        <end position="120"/>
    </location>
</feature>
<dbReference type="EMBL" id="FNVT01000015">
    <property type="protein sequence ID" value="SEH00246.1"/>
    <property type="molecule type" value="Genomic_DNA"/>
</dbReference>
<feature type="region of interest" description="Disordered" evidence="1">
    <location>
        <begin position="95"/>
        <end position="120"/>
    </location>
</feature>
<dbReference type="RefSeq" id="WP_103961397.1">
    <property type="nucleotide sequence ID" value="NZ_FNVT01000015.1"/>
</dbReference>
<dbReference type="Proteomes" id="UP000236732">
    <property type="component" value="Unassembled WGS sequence"/>
</dbReference>
<name>A0A1H6ETB7_9ACTN</name>
<keyword evidence="3" id="KW-1185">Reference proteome</keyword>
<organism evidence="2 3">
    <name type="scientific">Nonomuraea solani</name>
    <dbReference type="NCBI Taxonomy" id="1144553"/>
    <lineage>
        <taxon>Bacteria</taxon>
        <taxon>Bacillati</taxon>
        <taxon>Actinomycetota</taxon>
        <taxon>Actinomycetes</taxon>
        <taxon>Streptosporangiales</taxon>
        <taxon>Streptosporangiaceae</taxon>
        <taxon>Nonomuraea</taxon>
    </lineage>
</organism>
<proteinExistence type="predicted"/>
<gene>
    <name evidence="2" type="ORF">SAMN05444920_115225</name>
</gene>
<evidence type="ECO:0000256" key="1">
    <source>
        <dbReference type="SAM" id="MobiDB-lite"/>
    </source>
</evidence>
<accession>A0A1H6ETB7</accession>
<feature type="compositionally biased region" description="Low complexity" evidence="1">
    <location>
        <begin position="99"/>
        <end position="109"/>
    </location>
</feature>